<keyword evidence="6" id="KW-1185">Reference proteome</keyword>
<dbReference type="PANTHER" id="PTHR33204:SF18">
    <property type="entry name" value="TRANSCRIPTIONAL REGULATORY PROTEIN"/>
    <property type="match status" value="1"/>
</dbReference>
<dbReference type="EMBL" id="JBHRSM010000025">
    <property type="protein sequence ID" value="MFC3087376.1"/>
    <property type="molecule type" value="Genomic_DNA"/>
</dbReference>
<gene>
    <name evidence="5" type="ORF">ACFOD6_15105</name>
</gene>
<proteinExistence type="predicted"/>
<dbReference type="Gene3D" id="1.10.10.10">
    <property type="entry name" value="Winged helix-like DNA-binding domain superfamily/Winged helix DNA-binding domain"/>
    <property type="match status" value="1"/>
</dbReference>
<dbReference type="InterPro" id="IPR036390">
    <property type="entry name" value="WH_DNA-bd_sf"/>
</dbReference>
<reference evidence="6" key="1">
    <citation type="journal article" date="2019" name="Int. J. Syst. Evol. Microbiol.">
        <title>The Global Catalogue of Microorganisms (GCM) 10K type strain sequencing project: providing services to taxonomists for standard genome sequencing and annotation.</title>
        <authorList>
            <consortium name="The Broad Institute Genomics Platform"/>
            <consortium name="The Broad Institute Genome Sequencing Center for Infectious Disease"/>
            <person name="Wu L."/>
            <person name="Ma J."/>
        </authorList>
    </citation>
    <scope>NUCLEOTIDE SEQUENCE [LARGE SCALE GENOMIC DNA]</scope>
    <source>
        <strain evidence="6">KCTC 62102</strain>
    </source>
</reference>
<feature type="domain" description="HTH hxlR-type" evidence="4">
    <location>
        <begin position="10"/>
        <end position="105"/>
    </location>
</feature>
<dbReference type="PROSITE" id="PS51118">
    <property type="entry name" value="HTH_HXLR"/>
    <property type="match status" value="1"/>
</dbReference>
<dbReference type="InterPro" id="IPR036527">
    <property type="entry name" value="SCP2_sterol-bd_dom_sf"/>
</dbReference>
<keyword evidence="1" id="KW-0805">Transcription regulation</keyword>
<evidence type="ECO:0000313" key="5">
    <source>
        <dbReference type="EMBL" id="MFC3087376.1"/>
    </source>
</evidence>
<evidence type="ECO:0000256" key="2">
    <source>
        <dbReference type="ARBA" id="ARBA00023125"/>
    </source>
</evidence>
<evidence type="ECO:0000259" key="4">
    <source>
        <dbReference type="PROSITE" id="PS51118"/>
    </source>
</evidence>
<sequence>MTNMSYGQFCPLAMAAEIICTRWTPLVLRELLCGSTRFNDLRRGLPKMSPALLSRRLKELEETGVVEVRRGDGGPEYRLTAAGQDLRPFVEAMMLWGHAWVDKEVTLGQLDPSLLMWDIRRGIRPDPPLPARRTVQFLYPELSQADRNWWLVLEGSDVELCRVDPGNDIDLLVTGSLRSVTSVWMGLSRLQQEMAARKVQIDGDPVLARAMGRWLESHPMNKAPRRV</sequence>
<evidence type="ECO:0000256" key="1">
    <source>
        <dbReference type="ARBA" id="ARBA00023015"/>
    </source>
</evidence>
<keyword evidence="2" id="KW-0238">DNA-binding</keyword>
<dbReference type="Proteomes" id="UP001595445">
    <property type="component" value="Unassembled WGS sequence"/>
</dbReference>
<protein>
    <submittedName>
        <fullName evidence="5">Winged helix-turn-helix transcriptional regulator</fullName>
    </submittedName>
</protein>
<accession>A0ABV7DX27</accession>
<evidence type="ECO:0000313" key="6">
    <source>
        <dbReference type="Proteomes" id="UP001595445"/>
    </source>
</evidence>
<dbReference type="InterPro" id="IPR011991">
    <property type="entry name" value="ArsR-like_HTH"/>
</dbReference>
<dbReference type="PANTHER" id="PTHR33204">
    <property type="entry name" value="TRANSCRIPTIONAL REGULATOR, MARR FAMILY"/>
    <property type="match status" value="1"/>
</dbReference>
<comment type="caution">
    <text evidence="5">The sequence shown here is derived from an EMBL/GenBank/DDBJ whole genome shotgun (WGS) entry which is preliminary data.</text>
</comment>
<dbReference type="InterPro" id="IPR036388">
    <property type="entry name" value="WH-like_DNA-bd_sf"/>
</dbReference>
<keyword evidence="3" id="KW-0804">Transcription</keyword>
<dbReference type="RefSeq" id="WP_197641689.1">
    <property type="nucleotide sequence ID" value="NZ_JAEACP010000001.1"/>
</dbReference>
<name>A0ABV7DX27_9RHOB</name>
<dbReference type="SUPFAM" id="SSF46785">
    <property type="entry name" value="Winged helix' DNA-binding domain"/>
    <property type="match status" value="1"/>
</dbReference>
<evidence type="ECO:0000256" key="3">
    <source>
        <dbReference type="ARBA" id="ARBA00023163"/>
    </source>
</evidence>
<dbReference type="CDD" id="cd00090">
    <property type="entry name" value="HTH_ARSR"/>
    <property type="match status" value="1"/>
</dbReference>
<dbReference type="SUPFAM" id="SSF55718">
    <property type="entry name" value="SCP-like"/>
    <property type="match status" value="1"/>
</dbReference>
<organism evidence="5 6">
    <name type="scientific">Tabrizicola soli</name>
    <dbReference type="NCBI Taxonomy" id="2185115"/>
    <lineage>
        <taxon>Bacteria</taxon>
        <taxon>Pseudomonadati</taxon>
        <taxon>Pseudomonadota</taxon>
        <taxon>Alphaproteobacteria</taxon>
        <taxon>Rhodobacterales</taxon>
        <taxon>Paracoccaceae</taxon>
        <taxon>Tabrizicola</taxon>
    </lineage>
</organism>
<dbReference type="Pfam" id="PF01638">
    <property type="entry name" value="HxlR"/>
    <property type="match status" value="1"/>
</dbReference>
<dbReference type="InterPro" id="IPR002577">
    <property type="entry name" value="HTH_HxlR"/>
</dbReference>